<gene>
    <name evidence="3" type="ORF">CRI93_10760</name>
</gene>
<evidence type="ECO:0000256" key="1">
    <source>
        <dbReference type="PROSITE-ProRule" id="PRU01076"/>
    </source>
</evidence>
<dbReference type="NCBIfam" id="TIGR01439">
    <property type="entry name" value="lp_hng_hel_AbrB"/>
    <property type="match status" value="1"/>
</dbReference>
<dbReference type="PROSITE" id="PS51740">
    <property type="entry name" value="SPOVT_ABRB"/>
    <property type="match status" value="1"/>
</dbReference>
<dbReference type="Proteomes" id="UP000221024">
    <property type="component" value="Unassembled WGS sequence"/>
</dbReference>
<dbReference type="AlphaFoldDB" id="A0A2H3NZJ5"/>
<name>A0A2H3NZJ5_9BACT</name>
<sequence>MPTSTLTREGYATIPPSIREALDLQPGDQVEFVVDGDRVLLRHAETDLKELDGFLDHSGDEAVSVDAMNDAIRRRACSDSL</sequence>
<dbReference type="OrthoDB" id="9811597at2"/>
<dbReference type="Pfam" id="PF04014">
    <property type="entry name" value="MazE_antitoxin"/>
    <property type="match status" value="1"/>
</dbReference>
<dbReference type="Gene3D" id="2.10.260.10">
    <property type="match status" value="1"/>
</dbReference>
<dbReference type="InterPro" id="IPR007159">
    <property type="entry name" value="SpoVT-AbrB_dom"/>
</dbReference>
<keyword evidence="4" id="KW-1185">Reference proteome</keyword>
<evidence type="ECO:0000313" key="4">
    <source>
        <dbReference type="Proteomes" id="UP000221024"/>
    </source>
</evidence>
<dbReference type="EMBL" id="PDEP01000009">
    <property type="protein sequence ID" value="PEN06293.1"/>
    <property type="molecule type" value="Genomic_DNA"/>
</dbReference>
<dbReference type="SUPFAM" id="SSF89447">
    <property type="entry name" value="AbrB/MazE/MraZ-like"/>
    <property type="match status" value="1"/>
</dbReference>
<dbReference type="GO" id="GO:0003677">
    <property type="term" value="F:DNA binding"/>
    <property type="evidence" value="ECO:0007669"/>
    <property type="project" value="UniProtKB-UniRule"/>
</dbReference>
<accession>A0A2H3NZJ5</accession>
<keyword evidence="1" id="KW-0238">DNA-binding</keyword>
<comment type="caution">
    <text evidence="3">The sequence shown here is derived from an EMBL/GenBank/DDBJ whole genome shotgun (WGS) entry which is preliminary data.</text>
</comment>
<protein>
    <submittedName>
        <fullName evidence="3">AbrB family transcriptional regulator</fullName>
    </submittedName>
</protein>
<dbReference type="SMART" id="SM00966">
    <property type="entry name" value="SpoVT_AbrB"/>
    <property type="match status" value="1"/>
</dbReference>
<organism evidence="3 4">
    <name type="scientific">Longimonas halophila</name>
    <dbReference type="NCBI Taxonomy" id="1469170"/>
    <lineage>
        <taxon>Bacteria</taxon>
        <taxon>Pseudomonadati</taxon>
        <taxon>Rhodothermota</taxon>
        <taxon>Rhodothermia</taxon>
        <taxon>Rhodothermales</taxon>
        <taxon>Salisaetaceae</taxon>
        <taxon>Longimonas</taxon>
    </lineage>
</organism>
<evidence type="ECO:0000313" key="3">
    <source>
        <dbReference type="EMBL" id="PEN06293.1"/>
    </source>
</evidence>
<dbReference type="RefSeq" id="WP_098062641.1">
    <property type="nucleotide sequence ID" value="NZ_PDEP01000009.1"/>
</dbReference>
<feature type="domain" description="SpoVT-AbrB" evidence="2">
    <location>
        <begin position="1"/>
        <end position="46"/>
    </location>
</feature>
<evidence type="ECO:0000259" key="2">
    <source>
        <dbReference type="PROSITE" id="PS51740"/>
    </source>
</evidence>
<dbReference type="InterPro" id="IPR037914">
    <property type="entry name" value="SpoVT-AbrB_sf"/>
</dbReference>
<reference evidence="3 4" key="1">
    <citation type="submission" date="2017-10" db="EMBL/GenBank/DDBJ databases">
        <title>Draft genome of Longimonas halophila.</title>
        <authorList>
            <person name="Goh K.M."/>
            <person name="Shamsir M.S."/>
            <person name="Lim S.W."/>
        </authorList>
    </citation>
    <scope>NUCLEOTIDE SEQUENCE [LARGE SCALE GENOMIC DNA]</scope>
    <source>
        <strain evidence="3 4">KCTC 42399</strain>
    </source>
</reference>
<proteinExistence type="predicted"/>